<dbReference type="Pfam" id="PF04932">
    <property type="entry name" value="Wzy_C"/>
    <property type="match status" value="1"/>
</dbReference>
<evidence type="ECO:0000259" key="8">
    <source>
        <dbReference type="Pfam" id="PF19358"/>
    </source>
</evidence>
<dbReference type="InterPro" id="IPR051533">
    <property type="entry name" value="WaaL-like"/>
</dbReference>
<feature type="domain" description="O-antigen ligase-related" evidence="7">
    <location>
        <begin position="209"/>
        <end position="360"/>
    </location>
</feature>
<dbReference type="Proteomes" id="UP000564378">
    <property type="component" value="Unassembled WGS sequence"/>
</dbReference>
<organism evidence="9 10">
    <name type="scientific">Parasphingopyxis marina</name>
    <dbReference type="NCBI Taxonomy" id="2761622"/>
    <lineage>
        <taxon>Bacteria</taxon>
        <taxon>Pseudomonadati</taxon>
        <taxon>Pseudomonadota</taxon>
        <taxon>Alphaproteobacteria</taxon>
        <taxon>Sphingomonadales</taxon>
        <taxon>Sphingomonadaceae</taxon>
        <taxon>Parasphingopyxis</taxon>
    </lineage>
</organism>
<dbReference type="PANTHER" id="PTHR37422">
    <property type="entry name" value="TEICHURONIC ACID BIOSYNTHESIS PROTEIN TUAE"/>
    <property type="match status" value="1"/>
</dbReference>
<feature type="transmembrane region" description="Helical" evidence="6">
    <location>
        <begin position="130"/>
        <end position="153"/>
    </location>
</feature>
<sequence length="464" mass="51590">MRDIGLAGFLGALLLLGLKRPFLFILGYIYIDIVSPQRLSYFLLNSLPVSLLMFALAILGWLVTDRKDDVRIAPRQLLMALLLVYCGLTTFYLAEFQEEALNKWDWVWKSMIFAMFLPLTLRTKLRIESVLLFMVLSLSAIVIGAGIKTALGGSGYGSFAMMVDDNSGLYEDSTLATVAIAMIPVILYFSRWSTIFPSDWRVKSFCYALIFASLLVPIGTQARTGLVCAAFLALLLWRDTNRKMAYVAAAAFAGIVALPLVPSAFSDRMETIGTYKADESASTRLAVWGWTLEYVGDHPLGGGFDAYRGNRLAVETTTVTGSGSVRNVERRIVADQGRAYHSAYFEMLGEQGYIGLVLWLLIHGIGVLRMEWLRRHYRGDDIPDGEQWVAPLATALQQAHLVYLVGSLFVGIAFQPLILMLIGVEIGFDTYLARRRKEQGWKPLDQMVAEPGTPKLAPLPGQER</sequence>
<feature type="transmembrane region" description="Helical" evidence="6">
    <location>
        <begin position="43"/>
        <end position="64"/>
    </location>
</feature>
<protein>
    <submittedName>
        <fullName evidence="9">Putative O-glycosylation ligase, exosortase A system-associated</fullName>
    </submittedName>
</protein>
<keyword evidence="10" id="KW-1185">Reference proteome</keyword>
<keyword evidence="9" id="KW-0436">Ligase</keyword>
<dbReference type="NCBIfam" id="TIGR03097">
    <property type="entry name" value="PEP_O_lig_1"/>
    <property type="match status" value="1"/>
</dbReference>
<feature type="transmembrane region" description="Helical" evidence="6">
    <location>
        <begin position="173"/>
        <end position="192"/>
    </location>
</feature>
<dbReference type="AlphaFoldDB" id="A0A842I392"/>
<comment type="caution">
    <text evidence="9">The sequence shown here is derived from an EMBL/GenBank/DDBJ whole genome shotgun (WGS) entry which is preliminary data.</text>
</comment>
<keyword evidence="3 6" id="KW-1133">Transmembrane helix</keyword>
<evidence type="ECO:0000256" key="6">
    <source>
        <dbReference type="SAM" id="Phobius"/>
    </source>
</evidence>
<dbReference type="RefSeq" id="WP_185801680.1">
    <property type="nucleotide sequence ID" value="NZ_JACJVJ010000002.1"/>
</dbReference>
<feature type="transmembrane region" description="Helical" evidence="6">
    <location>
        <begin position="76"/>
        <end position="94"/>
    </location>
</feature>
<feature type="transmembrane region" description="Helical" evidence="6">
    <location>
        <begin position="204"/>
        <end position="237"/>
    </location>
</feature>
<dbReference type="InterPro" id="IPR017528">
    <property type="entry name" value="CHP03097O-antigen_lig-rel"/>
</dbReference>
<evidence type="ECO:0000256" key="5">
    <source>
        <dbReference type="SAM" id="MobiDB-lite"/>
    </source>
</evidence>
<dbReference type="InterPro" id="IPR007016">
    <property type="entry name" value="O-antigen_ligase-rel_domated"/>
</dbReference>
<keyword evidence="2 6" id="KW-0812">Transmembrane</keyword>
<evidence type="ECO:0000313" key="9">
    <source>
        <dbReference type="EMBL" id="MBC2778424.1"/>
    </source>
</evidence>
<evidence type="ECO:0000256" key="4">
    <source>
        <dbReference type="ARBA" id="ARBA00023136"/>
    </source>
</evidence>
<dbReference type="InterPro" id="IPR045979">
    <property type="entry name" value="DUF5935"/>
</dbReference>
<gene>
    <name evidence="9" type="ORF">H6P80_12430</name>
</gene>
<feature type="transmembrane region" description="Helical" evidence="6">
    <location>
        <begin position="352"/>
        <end position="370"/>
    </location>
</feature>
<feature type="transmembrane region" description="Helical" evidence="6">
    <location>
        <begin position="401"/>
        <end position="428"/>
    </location>
</feature>
<reference evidence="9 10" key="1">
    <citation type="submission" date="2020-08" db="EMBL/GenBank/DDBJ databases">
        <title>Draft genome sequence of Parasphingopyxis sp. GrpM-11.</title>
        <authorList>
            <person name="Oh J."/>
            <person name="Roh D.-H."/>
        </authorList>
    </citation>
    <scope>NUCLEOTIDE SEQUENCE [LARGE SCALE GENOMIC DNA]</scope>
    <source>
        <strain evidence="9 10">GrpM-11</strain>
    </source>
</reference>
<keyword evidence="4 6" id="KW-0472">Membrane</keyword>
<name>A0A842I392_9SPHN</name>
<proteinExistence type="predicted"/>
<dbReference type="GO" id="GO:0016020">
    <property type="term" value="C:membrane"/>
    <property type="evidence" value="ECO:0007669"/>
    <property type="project" value="UniProtKB-SubCell"/>
</dbReference>
<evidence type="ECO:0000259" key="7">
    <source>
        <dbReference type="Pfam" id="PF04932"/>
    </source>
</evidence>
<dbReference type="Pfam" id="PF19358">
    <property type="entry name" value="DUF5935"/>
    <property type="match status" value="1"/>
</dbReference>
<evidence type="ECO:0000256" key="3">
    <source>
        <dbReference type="ARBA" id="ARBA00022989"/>
    </source>
</evidence>
<comment type="subcellular location">
    <subcellularLocation>
        <location evidence="1">Membrane</location>
        <topology evidence="1">Multi-pass membrane protein</topology>
    </subcellularLocation>
</comment>
<feature type="transmembrane region" description="Helical" evidence="6">
    <location>
        <begin position="243"/>
        <end position="261"/>
    </location>
</feature>
<dbReference type="PANTHER" id="PTHR37422:SF21">
    <property type="entry name" value="EXOQ-LIKE PROTEIN"/>
    <property type="match status" value="1"/>
</dbReference>
<evidence type="ECO:0000256" key="2">
    <source>
        <dbReference type="ARBA" id="ARBA00022692"/>
    </source>
</evidence>
<feature type="domain" description="DUF5935" evidence="8">
    <location>
        <begin position="1"/>
        <end position="194"/>
    </location>
</feature>
<evidence type="ECO:0000313" key="10">
    <source>
        <dbReference type="Proteomes" id="UP000564378"/>
    </source>
</evidence>
<accession>A0A842I392</accession>
<evidence type="ECO:0000256" key="1">
    <source>
        <dbReference type="ARBA" id="ARBA00004141"/>
    </source>
</evidence>
<dbReference type="GO" id="GO:0016874">
    <property type="term" value="F:ligase activity"/>
    <property type="evidence" value="ECO:0007669"/>
    <property type="project" value="UniProtKB-KW"/>
</dbReference>
<dbReference type="EMBL" id="JACJVJ010000002">
    <property type="protein sequence ID" value="MBC2778424.1"/>
    <property type="molecule type" value="Genomic_DNA"/>
</dbReference>
<feature type="region of interest" description="Disordered" evidence="5">
    <location>
        <begin position="443"/>
        <end position="464"/>
    </location>
</feature>